<accession>A0A0E0AYE7</accession>
<evidence type="ECO:0000256" key="2">
    <source>
        <dbReference type="ARBA" id="ARBA00022679"/>
    </source>
</evidence>
<dbReference type="STRING" id="40148.A0A0E0AYE7"/>
<dbReference type="eggNOG" id="ENOG502QTJX">
    <property type="taxonomic scope" value="Eukaryota"/>
</dbReference>
<dbReference type="HOGENOM" id="CLU_014546_5_1_1"/>
<dbReference type="InterPro" id="IPR050317">
    <property type="entry name" value="Plant_Fungal_Acyltransferase"/>
</dbReference>
<dbReference type="PANTHER" id="PTHR31642">
    <property type="entry name" value="TRICHOTHECENE 3-O-ACETYLTRANSFERASE"/>
    <property type="match status" value="1"/>
</dbReference>
<name>A0A0E0AYE7_9ORYZ</name>
<organism evidence="4">
    <name type="scientific">Oryza glumipatula</name>
    <dbReference type="NCBI Taxonomy" id="40148"/>
    <lineage>
        <taxon>Eukaryota</taxon>
        <taxon>Viridiplantae</taxon>
        <taxon>Streptophyta</taxon>
        <taxon>Embryophyta</taxon>
        <taxon>Tracheophyta</taxon>
        <taxon>Spermatophyta</taxon>
        <taxon>Magnoliopsida</taxon>
        <taxon>Liliopsida</taxon>
        <taxon>Poales</taxon>
        <taxon>Poaceae</taxon>
        <taxon>BOP clade</taxon>
        <taxon>Oryzoideae</taxon>
        <taxon>Oryzeae</taxon>
        <taxon>Oryzinae</taxon>
        <taxon>Oryza</taxon>
    </lineage>
</organism>
<dbReference type="AlphaFoldDB" id="A0A0E0AYE7"/>
<proteinExistence type="inferred from homology"/>
<comment type="similarity">
    <text evidence="1">Belongs to the plant acyltransferase family.</text>
</comment>
<evidence type="ECO:0000256" key="1">
    <source>
        <dbReference type="ARBA" id="ARBA00009861"/>
    </source>
</evidence>
<dbReference type="EnsemblPlants" id="OGLUM08G23630.1">
    <property type="protein sequence ID" value="OGLUM08G23630.1"/>
    <property type="gene ID" value="OGLUM08G23630"/>
</dbReference>
<dbReference type="Gramene" id="OGLUM08G23630.1">
    <property type="protein sequence ID" value="OGLUM08G23630.1"/>
    <property type="gene ID" value="OGLUM08G23630"/>
</dbReference>
<dbReference type="PANTHER" id="PTHR31642:SF16">
    <property type="entry name" value="OS08G0543400 PROTEIN"/>
    <property type="match status" value="1"/>
</dbReference>
<sequence length="584" mass="64666">MESCFVMPHEDTPRQGLWLSPLDIFLPTGRCQCRSLGRKAKAPVVFSTSWQAVSVYFSRPIENQSGTEWTKGVDSNGRPDIDCNVEDTFFIVVPSKLTVDRDAFSHLKAETERHRHRLLGKVTGGEAAEQPTTARRRRPASIFLLMDKALKSEIEGVEEIESCFIAPSEDTPRQGLWLSPLDIVLANRGHTPNVYFYRRDVVAASANTDFFEVGRIKEAMAKALVAFYPLAGRLHVDGSSRPKIECNAEGALFVVARSELTVNDFSDLKPSPELRRLFVPRIEPVSIVLGIQVTFLSCGGVALGTVLHHAAIDALSACHFLQTWSSFCRDGEAAVVDLPCHDRTLLRARSPPVVHPDVHSMFSLKLNLCEPSGPISTKIFTISVHQLAALKQICGGMSTFCAVSALVWQCMCVARQLPLDAETCVTFPVNIRRRVTPPLPDRYFGNALVIMKVASMVRDVVLGMLAASAAQIKSTLGRFDAELLQSVIDYNEIAGMSNKPAKGNLPDTELRMIGWLGMPVYDVDFGWGKPEVMSRAESVRSGFVYMMDGTDNDGGGVRVLMCMEARKMEEFERLQYFLMDKALK</sequence>
<evidence type="ECO:0000313" key="5">
    <source>
        <dbReference type="Proteomes" id="UP000026961"/>
    </source>
</evidence>
<dbReference type="Proteomes" id="UP000026961">
    <property type="component" value="Chromosome 8"/>
</dbReference>
<keyword evidence="3" id="KW-0012">Acyltransferase</keyword>
<keyword evidence="2" id="KW-0808">Transferase</keyword>
<dbReference type="Gene3D" id="3.30.559.10">
    <property type="entry name" value="Chloramphenicol acetyltransferase-like domain"/>
    <property type="match status" value="2"/>
</dbReference>
<reference evidence="4" key="2">
    <citation type="submission" date="2018-05" db="EMBL/GenBank/DDBJ databases">
        <title>OgluRS3 (Oryza glumaepatula Reference Sequence Version 3).</title>
        <authorList>
            <person name="Zhang J."/>
            <person name="Kudrna D."/>
            <person name="Lee S."/>
            <person name="Talag J."/>
            <person name="Welchert J."/>
            <person name="Wing R.A."/>
        </authorList>
    </citation>
    <scope>NUCLEOTIDE SEQUENCE [LARGE SCALE GENOMIC DNA]</scope>
</reference>
<dbReference type="GO" id="GO:0050734">
    <property type="term" value="F:hydroxycinnamoyltransferase activity"/>
    <property type="evidence" value="ECO:0007669"/>
    <property type="project" value="UniProtKB-ARBA"/>
</dbReference>
<evidence type="ECO:0000256" key="3">
    <source>
        <dbReference type="ARBA" id="ARBA00023315"/>
    </source>
</evidence>
<dbReference type="Pfam" id="PF02458">
    <property type="entry name" value="Transferase"/>
    <property type="match status" value="1"/>
</dbReference>
<protein>
    <submittedName>
        <fullName evidence="4">Uncharacterized protein</fullName>
    </submittedName>
</protein>
<keyword evidence="5" id="KW-1185">Reference proteome</keyword>
<evidence type="ECO:0000313" key="4">
    <source>
        <dbReference type="EnsemblPlants" id="OGLUM08G23630.1"/>
    </source>
</evidence>
<dbReference type="InterPro" id="IPR023213">
    <property type="entry name" value="CAT-like_dom_sf"/>
</dbReference>
<reference evidence="4" key="1">
    <citation type="submission" date="2015-04" db="UniProtKB">
        <authorList>
            <consortium name="EnsemblPlants"/>
        </authorList>
    </citation>
    <scope>IDENTIFICATION</scope>
</reference>